<dbReference type="InterPro" id="IPR010723">
    <property type="entry name" value="HemN_C"/>
</dbReference>
<gene>
    <name evidence="12" type="ORF">GM160_11500</name>
</gene>
<dbReference type="InterPro" id="IPR013785">
    <property type="entry name" value="Aldolase_TIM"/>
</dbReference>
<comment type="cofactor">
    <cofactor evidence="1">
        <name>[4Fe-4S] cluster</name>
        <dbReference type="ChEBI" id="CHEBI:49883"/>
    </cofactor>
</comment>
<feature type="domain" description="Radical SAM core" evidence="11">
    <location>
        <begin position="6"/>
        <end position="242"/>
    </location>
</feature>
<dbReference type="EMBL" id="CP046415">
    <property type="protein sequence ID" value="QGT79448.1"/>
    <property type="molecule type" value="Genomic_DNA"/>
</dbReference>
<dbReference type="SFLD" id="SFLDF00288">
    <property type="entry name" value="HemN-like__clustered_with_nucl"/>
    <property type="match status" value="1"/>
</dbReference>
<dbReference type="Pfam" id="PF06969">
    <property type="entry name" value="HemN_C"/>
    <property type="match status" value="1"/>
</dbReference>
<dbReference type="RefSeq" id="WP_156575229.1">
    <property type="nucleotide sequence ID" value="NZ_CP046415.1"/>
</dbReference>
<evidence type="ECO:0000256" key="3">
    <source>
        <dbReference type="ARBA" id="ARBA00017228"/>
    </source>
</evidence>
<dbReference type="PANTHER" id="PTHR13932:SF5">
    <property type="entry name" value="RADICAL S-ADENOSYL METHIONINE DOMAIN-CONTAINING PROTEIN 1, MITOCHONDRIAL"/>
    <property type="match status" value="1"/>
</dbReference>
<dbReference type="AlphaFoldDB" id="A0A6I6D3N7"/>
<dbReference type="Proteomes" id="UP000427716">
    <property type="component" value="Chromosome"/>
</dbReference>
<sequence length="389" mass="43518">MSLLQFTDNPPLSLYVHLPWCVEKCPYCDFNSHGLKGRELPEAEYIDALLHDLEPELPLIWGRPIETIFLGGGTPSLFSPEALDRLMSGLRALLDLRFTREVTLEVNPGTDMASRLAEYRAIGFNRVSIGVQSFNDDSLERLGRIHDRRAAWRTIEAAHDAGLDSFNIDLMHGLPGQTEGDGLADIDTAISLEPPHLSWYQLTIEPNTAFAFSPPALPADVTLEAIGEAGRERLIGAGYGHYEISAFAQPDHVCQHNMNYWQFGDYLGIGAGAHGKLTIPADNRIERRVRSRHPNRYLELAGQPENVDAHDIGRKEIPFEFMLNALRLTEGFPVSLFQERTGMPIAVVSETLRGLEDDGLIEWDIQTIRPTERGLRFLNDVLGRFLPEG</sequence>
<evidence type="ECO:0000313" key="12">
    <source>
        <dbReference type="EMBL" id="QGT79448.1"/>
    </source>
</evidence>
<dbReference type="SFLD" id="SFLDS00029">
    <property type="entry name" value="Radical_SAM"/>
    <property type="match status" value="1"/>
</dbReference>
<dbReference type="GO" id="GO:0006779">
    <property type="term" value="P:porphyrin-containing compound biosynthetic process"/>
    <property type="evidence" value="ECO:0007669"/>
    <property type="project" value="InterPro"/>
</dbReference>
<evidence type="ECO:0000256" key="4">
    <source>
        <dbReference type="ARBA" id="ARBA00022617"/>
    </source>
</evidence>
<dbReference type="GO" id="GO:0046872">
    <property type="term" value="F:metal ion binding"/>
    <property type="evidence" value="ECO:0007669"/>
    <property type="project" value="UniProtKB-UniRule"/>
</dbReference>
<comment type="subcellular location">
    <subcellularLocation>
        <location evidence="10">Cytoplasm</location>
    </subcellularLocation>
</comment>
<evidence type="ECO:0000313" key="13">
    <source>
        <dbReference type="Proteomes" id="UP000427716"/>
    </source>
</evidence>
<evidence type="ECO:0000256" key="6">
    <source>
        <dbReference type="ARBA" id="ARBA00022723"/>
    </source>
</evidence>
<dbReference type="InterPro" id="IPR058240">
    <property type="entry name" value="rSAM_sf"/>
</dbReference>
<comment type="similarity">
    <text evidence="2">Belongs to the anaerobic coproporphyrinogen-III oxidase family. HemW subfamily.</text>
</comment>
<dbReference type="SFLD" id="SFLDG01082">
    <property type="entry name" value="B12-binding_domain_containing"/>
    <property type="match status" value="1"/>
</dbReference>
<dbReference type="InterPro" id="IPR034505">
    <property type="entry name" value="Coproporphyrinogen-III_oxidase"/>
</dbReference>
<dbReference type="NCBIfam" id="TIGR00539">
    <property type="entry name" value="hemN_rel"/>
    <property type="match status" value="1"/>
</dbReference>
<evidence type="ECO:0000256" key="2">
    <source>
        <dbReference type="ARBA" id="ARBA00006100"/>
    </source>
</evidence>
<keyword evidence="4 10" id="KW-0349">Heme</keyword>
<dbReference type="InterPro" id="IPR007197">
    <property type="entry name" value="rSAM"/>
</dbReference>
<dbReference type="SFLD" id="SFLDG01065">
    <property type="entry name" value="anaerobic_coproporphyrinogen-I"/>
    <property type="match status" value="1"/>
</dbReference>
<evidence type="ECO:0000259" key="11">
    <source>
        <dbReference type="PROSITE" id="PS51918"/>
    </source>
</evidence>
<comment type="function">
    <text evidence="10">Probably acts as a heme chaperone, transferring heme to an unknown acceptor. Binds one molecule of heme per monomer, possibly covalently. Binds 1 [4Fe-4S] cluster. The cluster is coordinated with 3 cysteines and an exchangeable S-adenosyl-L-methionine.</text>
</comment>
<dbReference type="SFLD" id="SFLDF00562">
    <property type="entry name" value="HemN-like__clustered_with_heat"/>
    <property type="match status" value="1"/>
</dbReference>
<dbReference type="Gene3D" id="3.20.20.70">
    <property type="entry name" value="Aldolase class I"/>
    <property type="match status" value="1"/>
</dbReference>
<evidence type="ECO:0000256" key="1">
    <source>
        <dbReference type="ARBA" id="ARBA00001966"/>
    </source>
</evidence>
<evidence type="ECO:0000256" key="8">
    <source>
        <dbReference type="ARBA" id="ARBA00023014"/>
    </source>
</evidence>
<keyword evidence="5 10" id="KW-0949">S-adenosyl-L-methionine</keyword>
<keyword evidence="6 10" id="KW-0479">Metal-binding</keyword>
<dbReference type="GO" id="GO:0005737">
    <property type="term" value="C:cytoplasm"/>
    <property type="evidence" value="ECO:0007669"/>
    <property type="project" value="UniProtKB-SubCell"/>
</dbReference>
<dbReference type="KEGG" id="ghl:GM160_11500"/>
<dbReference type="SMART" id="SM00729">
    <property type="entry name" value="Elp3"/>
    <property type="match status" value="1"/>
</dbReference>
<dbReference type="Pfam" id="PF04055">
    <property type="entry name" value="Radical_SAM"/>
    <property type="match status" value="1"/>
</dbReference>
<keyword evidence="9 10" id="KW-0143">Chaperone</keyword>
<evidence type="ECO:0000256" key="7">
    <source>
        <dbReference type="ARBA" id="ARBA00023004"/>
    </source>
</evidence>
<name>A0A6I6D3N7_9GAMM</name>
<organism evidence="12 13">
    <name type="scientific">Guyparkeria halophila</name>
    <dbReference type="NCBI Taxonomy" id="47960"/>
    <lineage>
        <taxon>Bacteria</taxon>
        <taxon>Pseudomonadati</taxon>
        <taxon>Pseudomonadota</taxon>
        <taxon>Gammaproteobacteria</taxon>
        <taxon>Chromatiales</taxon>
        <taxon>Thioalkalibacteraceae</taxon>
        <taxon>Guyparkeria</taxon>
    </lineage>
</organism>
<dbReference type="PANTHER" id="PTHR13932">
    <property type="entry name" value="COPROPORPHYRINIGEN III OXIDASE"/>
    <property type="match status" value="1"/>
</dbReference>
<proteinExistence type="inferred from homology"/>
<accession>A0A6I6D3N7</accession>
<reference evidence="12 13" key="1">
    <citation type="submission" date="2019-11" db="EMBL/GenBank/DDBJ databases">
        <authorList>
            <person name="Zhang J."/>
            <person name="Sun C."/>
        </authorList>
    </citation>
    <scope>NUCLEOTIDE SEQUENCE [LARGE SCALE GENOMIC DNA]</scope>
    <source>
        <strain evidence="13">sp2</strain>
    </source>
</reference>
<protein>
    <recommendedName>
        <fullName evidence="3 10">Heme chaperone HemW</fullName>
    </recommendedName>
</protein>
<dbReference type="InterPro" id="IPR006638">
    <property type="entry name" value="Elp3/MiaA/NifB-like_rSAM"/>
</dbReference>
<dbReference type="CDD" id="cd01335">
    <property type="entry name" value="Radical_SAM"/>
    <property type="match status" value="1"/>
</dbReference>
<evidence type="ECO:0000256" key="10">
    <source>
        <dbReference type="RuleBase" id="RU364116"/>
    </source>
</evidence>
<keyword evidence="7 10" id="KW-0408">Iron</keyword>
<evidence type="ECO:0000256" key="9">
    <source>
        <dbReference type="ARBA" id="ARBA00023186"/>
    </source>
</evidence>
<dbReference type="PROSITE" id="PS51918">
    <property type="entry name" value="RADICAL_SAM"/>
    <property type="match status" value="1"/>
</dbReference>
<evidence type="ECO:0000256" key="5">
    <source>
        <dbReference type="ARBA" id="ARBA00022691"/>
    </source>
</evidence>
<dbReference type="InterPro" id="IPR004559">
    <property type="entry name" value="HemW-like"/>
</dbReference>
<dbReference type="SUPFAM" id="SSF102114">
    <property type="entry name" value="Radical SAM enzymes"/>
    <property type="match status" value="1"/>
</dbReference>
<keyword evidence="10" id="KW-0004">4Fe-4S</keyword>
<keyword evidence="13" id="KW-1185">Reference proteome</keyword>
<dbReference type="GO" id="GO:0051539">
    <property type="term" value="F:4 iron, 4 sulfur cluster binding"/>
    <property type="evidence" value="ECO:0007669"/>
    <property type="project" value="UniProtKB-UniRule"/>
</dbReference>
<keyword evidence="10" id="KW-0963">Cytoplasm</keyword>
<keyword evidence="8 10" id="KW-0411">Iron-sulfur</keyword>
<dbReference type="GO" id="GO:0004109">
    <property type="term" value="F:coproporphyrinogen oxidase activity"/>
    <property type="evidence" value="ECO:0007669"/>
    <property type="project" value="InterPro"/>
</dbReference>